<evidence type="ECO:0000313" key="3">
    <source>
        <dbReference type="Proteomes" id="UP001379533"/>
    </source>
</evidence>
<accession>A0ABZ2KBJ3</accession>
<evidence type="ECO:0000256" key="1">
    <source>
        <dbReference type="SAM" id="MobiDB-lite"/>
    </source>
</evidence>
<protein>
    <submittedName>
        <fullName evidence="2">Uncharacterized protein</fullName>
    </submittedName>
</protein>
<reference evidence="2 3" key="1">
    <citation type="submission" date="2021-12" db="EMBL/GenBank/DDBJ databases">
        <title>Discovery of the Pendulisporaceae a myxobacterial family with distinct sporulation behavior and unique specialized metabolism.</title>
        <authorList>
            <person name="Garcia R."/>
            <person name="Popoff A."/>
            <person name="Bader C.D."/>
            <person name="Loehr J."/>
            <person name="Walesch S."/>
            <person name="Walt C."/>
            <person name="Boldt J."/>
            <person name="Bunk B."/>
            <person name="Haeckl F.J.F.P.J."/>
            <person name="Gunesch A.P."/>
            <person name="Birkelbach J."/>
            <person name="Nuebel U."/>
            <person name="Pietschmann T."/>
            <person name="Bach T."/>
            <person name="Mueller R."/>
        </authorList>
    </citation>
    <scope>NUCLEOTIDE SEQUENCE [LARGE SCALE GENOMIC DNA]</scope>
    <source>
        <strain evidence="2 3">MSr12523</strain>
    </source>
</reference>
<dbReference type="EMBL" id="CP089982">
    <property type="protein sequence ID" value="WXA94254.1"/>
    <property type="molecule type" value="Genomic_DNA"/>
</dbReference>
<keyword evidence="3" id="KW-1185">Reference proteome</keyword>
<dbReference type="PROSITE" id="PS51257">
    <property type="entry name" value="PROKAR_LIPOPROTEIN"/>
    <property type="match status" value="1"/>
</dbReference>
<sequence>MEMRSVSFVVGLGVALVGCLSACGASPQPPSKVAIRVPPAPVALPESITPEEACRRLVGANERLLARTEASRVEALEKERAENPRATLPAKPEPMDRDGLDRVTGKEACIAADGVAWAYSLESYEVSGWLNHADVRIGIRFMGKNGKATPALRRVVNTPIDIWVTSTDKLESQGRSMAGLAY</sequence>
<evidence type="ECO:0000313" key="2">
    <source>
        <dbReference type="EMBL" id="WXA94254.1"/>
    </source>
</evidence>
<feature type="region of interest" description="Disordered" evidence="1">
    <location>
        <begin position="75"/>
        <end position="99"/>
    </location>
</feature>
<proteinExistence type="predicted"/>
<organism evidence="2 3">
    <name type="scientific">Pendulispora brunnea</name>
    <dbReference type="NCBI Taxonomy" id="2905690"/>
    <lineage>
        <taxon>Bacteria</taxon>
        <taxon>Pseudomonadati</taxon>
        <taxon>Myxococcota</taxon>
        <taxon>Myxococcia</taxon>
        <taxon>Myxococcales</taxon>
        <taxon>Sorangiineae</taxon>
        <taxon>Pendulisporaceae</taxon>
        <taxon>Pendulispora</taxon>
    </lineage>
</organism>
<name>A0ABZ2KBJ3_9BACT</name>
<gene>
    <name evidence="2" type="ORF">LZC95_48390</name>
</gene>
<dbReference type="RefSeq" id="WP_394844855.1">
    <property type="nucleotide sequence ID" value="NZ_CP089982.1"/>
</dbReference>
<dbReference type="Proteomes" id="UP001379533">
    <property type="component" value="Chromosome"/>
</dbReference>